<protein>
    <submittedName>
        <fullName evidence="2">ATPase</fullName>
    </submittedName>
</protein>
<evidence type="ECO:0000256" key="1">
    <source>
        <dbReference type="SAM" id="Phobius"/>
    </source>
</evidence>
<keyword evidence="1" id="KW-0812">Transmembrane</keyword>
<dbReference type="EMBL" id="JAQAHH010000003">
    <property type="protein sequence ID" value="MDP9499835.1"/>
    <property type="molecule type" value="Genomic_DNA"/>
</dbReference>
<dbReference type="Proteomes" id="UP001224083">
    <property type="component" value="Unassembled WGS sequence"/>
</dbReference>
<gene>
    <name evidence="2" type="ORF">O7M46_02580</name>
</gene>
<keyword evidence="3" id="KW-1185">Reference proteome</keyword>
<evidence type="ECO:0000313" key="2">
    <source>
        <dbReference type="EMBL" id="MDP9499835.1"/>
    </source>
</evidence>
<name>A0ABT9KCM9_9PAST</name>
<keyword evidence="1" id="KW-1133">Transmembrane helix</keyword>
<proteinExistence type="predicted"/>
<evidence type="ECO:0000313" key="3">
    <source>
        <dbReference type="Proteomes" id="UP001224083"/>
    </source>
</evidence>
<accession>A0ABT9KCM9</accession>
<sequence>MMLSKELQATLERWFHLSPLQRMTVCVVIFAFLFVFPLSSYWQTRETLRQVEQDAEQQQQIVQHQKHILASLERNHLSQQITPDLTAQLTEINQFIAIQLAHFPDHSSQWTFQSLPQLTLHFTSNFEQCQLLLTELLTQYPQLFLLSLQISQNEETDVGSILTEASFQLQPITAK</sequence>
<reference evidence="2 3" key="1">
    <citation type="submission" date="2022-12" db="EMBL/GenBank/DDBJ databases">
        <title>Genome sequence of Pasteurellaceae Bisgaard Taxon 45.</title>
        <authorList>
            <person name="Foggin C."/>
            <person name="Rosen L.E."/>
            <person name="Henton M."/>
            <person name="Buys A."/>
            <person name="Floyd T."/>
            <person name="Turner A.D."/>
            <person name="Tarbin J."/>
            <person name="Lloyd A.S."/>
            <person name="Chaitezvi C."/>
            <person name="Ellis R.J."/>
            <person name="Roberts H.C."/>
            <person name="Dastjerdi A."/>
            <person name="Nunez A."/>
            <person name="Van Vliet A.H."/>
            <person name="Steinbach F."/>
        </authorList>
    </citation>
    <scope>NUCLEOTIDE SEQUENCE [LARGE SCALE GENOMIC DNA]</scope>
    <source>
        <strain evidence="2 3">VF20HR</strain>
    </source>
</reference>
<keyword evidence="1" id="KW-0472">Membrane</keyword>
<feature type="transmembrane region" description="Helical" evidence="1">
    <location>
        <begin position="20"/>
        <end position="42"/>
    </location>
</feature>
<comment type="caution">
    <text evidence="2">The sequence shown here is derived from an EMBL/GenBank/DDBJ whole genome shotgun (WGS) entry which is preliminary data.</text>
</comment>
<organism evidence="2 3">
    <name type="scientific">Bisgaard Taxon 45</name>
    <dbReference type="NCBI Taxonomy" id="304289"/>
    <lineage>
        <taxon>Bacteria</taxon>
        <taxon>Pseudomonadati</taxon>
        <taxon>Pseudomonadota</taxon>
        <taxon>Gammaproteobacteria</taxon>
        <taxon>Pasteurellales</taxon>
        <taxon>Pasteurellaceae</taxon>
    </lineage>
</organism>